<dbReference type="Proteomes" id="UP001268633">
    <property type="component" value="Segment"/>
</dbReference>
<reference evidence="2 3" key="1">
    <citation type="submission" date="2021-08" db="EMBL/GenBank/DDBJ databases">
        <authorList>
            <person name="Li N.N."/>
        </authorList>
    </citation>
    <scope>NUCLEOTIDE SEQUENCE [LARGE SCALE GENOMIC DNA]</scope>
    <source>
        <strain evidence="2">No23-Acc030-ZJ2019</strain>
    </source>
</reference>
<evidence type="ECO:0000256" key="1">
    <source>
        <dbReference type="SAM" id="MobiDB-lite"/>
    </source>
</evidence>
<keyword evidence="3" id="KW-1185">Reference proteome</keyword>
<evidence type="ECO:0000313" key="2">
    <source>
        <dbReference type="EMBL" id="UCR92533.1"/>
    </source>
</evidence>
<evidence type="ECO:0000313" key="3">
    <source>
        <dbReference type="Proteomes" id="UP001268633"/>
    </source>
</evidence>
<name>A0A8K1J668_9RHAB</name>
<proteinExistence type="predicted"/>
<accession>A0A8K1J668</accession>
<protein>
    <submittedName>
        <fullName evidence="2">Uncharacterized protein</fullName>
    </submittedName>
</protein>
<feature type="region of interest" description="Disordered" evidence="1">
    <location>
        <begin position="32"/>
        <end position="82"/>
    </location>
</feature>
<feature type="compositionally biased region" description="Low complexity" evidence="1">
    <location>
        <begin position="69"/>
        <end position="81"/>
    </location>
</feature>
<organism evidence="2 3">
    <name type="scientific">Apis rhabdovirus 4</name>
    <dbReference type="NCBI Taxonomy" id="2873558"/>
    <lineage>
        <taxon>Viruses</taxon>
        <taxon>Riboviria</taxon>
        <taxon>Orthornavirae</taxon>
        <taxon>Negarnaviricota</taxon>
        <taxon>Haploviricotina</taxon>
        <taxon>Monjiviricetes</taxon>
        <taxon>Mononegavirales</taxon>
        <taxon>Rhabdoviridae</taxon>
        <taxon>Deltarhabdovirinae</taxon>
        <taxon>Gammahymrhavirus</taxon>
        <taxon>Gammahymrhavirus mellifera</taxon>
    </lineage>
</organism>
<dbReference type="EMBL" id="MZ822105">
    <property type="protein sequence ID" value="UCR92533.1"/>
    <property type="molecule type" value="Viral_cRNA"/>
</dbReference>
<sequence>MDRDTVPMPDIEYREDIATEWNIDQKQIQDEDDWGDMDGLEAQHPTETIQATGTKVVRKDESPARRHSTSVTPVSSSNPGSKGSPVTFIENISFIQVWKNYQHSDKKLFDKQRYINHITHKLSLSHPHISDLLSEVLVLVSPDRVEPILQEIGYLGQTGGRLINVDSLYGYLIGLQTYHAWKHQEEIQSLKVFREGVLNDFKKSVGQLGSLLKTYGEGAETFKKNIDHLADYVSKTKYAPPAVELSVAQSVRTKYAYIKFDSVKGVLQDKSSLEINITLSKHVNPDIPQNYIDWWTYGNQLPEKTQRSILYRMRLEEIIMFFSGELLWKFTFPHLITRYLKQCGGRLIPALEYGWIDL</sequence>